<dbReference type="Gene3D" id="1.10.10.10">
    <property type="entry name" value="Winged helix-like DNA-binding domain superfamily/Winged helix DNA-binding domain"/>
    <property type="match status" value="1"/>
</dbReference>
<dbReference type="PANTHER" id="PTHR33164">
    <property type="entry name" value="TRANSCRIPTIONAL REGULATOR, MARR FAMILY"/>
    <property type="match status" value="1"/>
</dbReference>
<dbReference type="PANTHER" id="PTHR33164:SF43">
    <property type="entry name" value="HTH-TYPE TRANSCRIPTIONAL REPRESSOR YETL"/>
    <property type="match status" value="1"/>
</dbReference>
<reference evidence="2 3" key="1">
    <citation type="submission" date="2018-03" db="EMBL/GenBank/DDBJ databases">
        <title>Genomic Encyclopedia of Archaeal and Bacterial Type Strains, Phase II (KMG-II): from individual species to whole genera.</title>
        <authorList>
            <person name="Goeker M."/>
        </authorList>
    </citation>
    <scope>NUCLEOTIDE SEQUENCE [LARGE SCALE GENOMIC DNA]</scope>
    <source>
        <strain evidence="2 3">DSM 45416</strain>
    </source>
</reference>
<evidence type="ECO:0000313" key="3">
    <source>
        <dbReference type="Proteomes" id="UP000239210"/>
    </source>
</evidence>
<dbReference type="SUPFAM" id="SSF46785">
    <property type="entry name" value="Winged helix' DNA-binding domain"/>
    <property type="match status" value="1"/>
</dbReference>
<feature type="domain" description="HTH marR-type" evidence="1">
    <location>
        <begin position="1"/>
        <end position="136"/>
    </location>
</feature>
<dbReference type="EMBL" id="PVTG01000001">
    <property type="protein sequence ID" value="PRY51708.1"/>
    <property type="molecule type" value="Genomic_DNA"/>
</dbReference>
<comment type="caution">
    <text evidence="2">The sequence shown here is derived from an EMBL/GenBank/DDBJ whole genome shotgun (WGS) entry which is preliminary data.</text>
</comment>
<dbReference type="Proteomes" id="UP000239210">
    <property type="component" value="Unassembled WGS sequence"/>
</dbReference>
<dbReference type="GO" id="GO:0003700">
    <property type="term" value="F:DNA-binding transcription factor activity"/>
    <property type="evidence" value="ECO:0007669"/>
    <property type="project" value="InterPro"/>
</dbReference>
<protein>
    <submittedName>
        <fullName evidence="2">DNA-binding MarR family transcriptional regulator</fullName>
    </submittedName>
</protein>
<accession>A0A2T0U1I7</accession>
<dbReference type="InterPro" id="IPR000835">
    <property type="entry name" value="HTH_MarR-typ"/>
</dbReference>
<dbReference type="InterPro" id="IPR039422">
    <property type="entry name" value="MarR/SlyA-like"/>
</dbReference>
<dbReference type="InterPro" id="IPR036388">
    <property type="entry name" value="WH-like_DNA-bd_sf"/>
</dbReference>
<dbReference type="GO" id="GO:0003677">
    <property type="term" value="F:DNA binding"/>
    <property type="evidence" value="ECO:0007669"/>
    <property type="project" value="UniProtKB-KW"/>
</dbReference>
<proteinExistence type="predicted"/>
<evidence type="ECO:0000313" key="2">
    <source>
        <dbReference type="EMBL" id="PRY51708.1"/>
    </source>
</evidence>
<sequence length="198" mass="21506">MSLLFDLWLVNHLISGALDDVLVDAGGLSGEDFGFYSLLRRFGPATPTQVVRWTAMRPTTVSTLARRLQQRGHVEQRPNPADGRSRLLVLTPAGEAAHATTAETFLAATRTLAAALGPDEPRQRAALQRLDTALREVGGLDPRPYAVPDDPGTAGRLTYDGPPLTAAEEAHVRTYIDFVRSRRREGTHDVPDPGHPVS</sequence>
<organism evidence="2 3">
    <name type="scientific">Geodermatophilus tzadiensis</name>
    <dbReference type="NCBI Taxonomy" id="1137988"/>
    <lineage>
        <taxon>Bacteria</taxon>
        <taxon>Bacillati</taxon>
        <taxon>Actinomycetota</taxon>
        <taxon>Actinomycetes</taxon>
        <taxon>Geodermatophilales</taxon>
        <taxon>Geodermatophilaceae</taxon>
        <taxon>Geodermatophilus</taxon>
    </lineage>
</organism>
<gene>
    <name evidence="2" type="ORF">LY71_10178</name>
</gene>
<keyword evidence="3" id="KW-1185">Reference proteome</keyword>
<dbReference type="Pfam" id="PF12802">
    <property type="entry name" value="MarR_2"/>
    <property type="match status" value="1"/>
</dbReference>
<evidence type="ECO:0000259" key="1">
    <source>
        <dbReference type="PROSITE" id="PS50995"/>
    </source>
</evidence>
<keyword evidence="2" id="KW-0238">DNA-binding</keyword>
<dbReference type="InterPro" id="IPR036390">
    <property type="entry name" value="WH_DNA-bd_sf"/>
</dbReference>
<dbReference type="AlphaFoldDB" id="A0A2T0U1I7"/>
<dbReference type="SMART" id="SM00347">
    <property type="entry name" value="HTH_MARR"/>
    <property type="match status" value="1"/>
</dbReference>
<name>A0A2T0U1I7_9ACTN</name>
<dbReference type="PROSITE" id="PS50995">
    <property type="entry name" value="HTH_MARR_2"/>
    <property type="match status" value="1"/>
</dbReference>
<dbReference type="GO" id="GO:0006950">
    <property type="term" value="P:response to stress"/>
    <property type="evidence" value="ECO:0007669"/>
    <property type="project" value="TreeGrafter"/>
</dbReference>